<accession>A0A1Y2HQF6</accession>
<evidence type="ECO:0000256" key="1">
    <source>
        <dbReference type="SAM" id="MobiDB-lite"/>
    </source>
</evidence>
<evidence type="ECO:0000313" key="3">
    <source>
        <dbReference type="Proteomes" id="UP000193411"/>
    </source>
</evidence>
<comment type="caution">
    <text evidence="2">The sequence shown here is derived from an EMBL/GenBank/DDBJ whole genome shotgun (WGS) entry which is preliminary data.</text>
</comment>
<organism evidence="2 3">
    <name type="scientific">Catenaria anguillulae PL171</name>
    <dbReference type="NCBI Taxonomy" id="765915"/>
    <lineage>
        <taxon>Eukaryota</taxon>
        <taxon>Fungi</taxon>
        <taxon>Fungi incertae sedis</taxon>
        <taxon>Blastocladiomycota</taxon>
        <taxon>Blastocladiomycetes</taxon>
        <taxon>Blastocladiales</taxon>
        <taxon>Catenariaceae</taxon>
        <taxon>Catenaria</taxon>
    </lineage>
</organism>
<dbReference type="EMBL" id="MCFL01000015">
    <property type="protein sequence ID" value="ORZ36837.1"/>
    <property type="molecule type" value="Genomic_DNA"/>
</dbReference>
<sequence length="171" mass="18697">MSHEIRGTCQSWPGSCPQTRRAWAAATARAATSPWAPVTTRSAQIPSTTPRPQTLPKAADLTTQPRWCPTRRSPTTHPTPLSAASHLPLQVEQQMNSPTQRAGPRHQSPALWQWPIHAPRPMHDPMRPSWHQTASRAPTAARCVDRSLPVPSRSSSCPPPSRSAAGRVPRA</sequence>
<evidence type="ECO:0000313" key="2">
    <source>
        <dbReference type="EMBL" id="ORZ36837.1"/>
    </source>
</evidence>
<dbReference type="Proteomes" id="UP000193411">
    <property type="component" value="Unassembled WGS sequence"/>
</dbReference>
<proteinExistence type="predicted"/>
<gene>
    <name evidence="2" type="ORF">BCR44DRAFT_1060968</name>
</gene>
<feature type="compositionally biased region" description="Polar residues" evidence="1">
    <location>
        <begin position="91"/>
        <end position="100"/>
    </location>
</feature>
<protein>
    <submittedName>
        <fullName evidence="2">Uncharacterized protein</fullName>
    </submittedName>
</protein>
<feature type="region of interest" description="Disordered" evidence="1">
    <location>
        <begin position="27"/>
        <end position="171"/>
    </location>
</feature>
<feature type="compositionally biased region" description="Low complexity" evidence="1">
    <location>
        <begin position="146"/>
        <end position="156"/>
    </location>
</feature>
<dbReference type="AlphaFoldDB" id="A0A1Y2HQF6"/>
<name>A0A1Y2HQF6_9FUNG</name>
<feature type="compositionally biased region" description="Low complexity" evidence="1">
    <location>
        <begin position="70"/>
        <end position="80"/>
    </location>
</feature>
<reference evidence="2 3" key="1">
    <citation type="submission" date="2016-07" db="EMBL/GenBank/DDBJ databases">
        <title>Pervasive Adenine N6-methylation of Active Genes in Fungi.</title>
        <authorList>
            <consortium name="DOE Joint Genome Institute"/>
            <person name="Mondo S.J."/>
            <person name="Dannebaum R.O."/>
            <person name="Kuo R.C."/>
            <person name="Labutti K."/>
            <person name="Haridas S."/>
            <person name="Kuo A."/>
            <person name="Salamov A."/>
            <person name="Ahrendt S.R."/>
            <person name="Lipzen A."/>
            <person name="Sullivan W."/>
            <person name="Andreopoulos W.B."/>
            <person name="Clum A."/>
            <person name="Lindquist E."/>
            <person name="Daum C."/>
            <person name="Ramamoorthy G.K."/>
            <person name="Gryganskyi A."/>
            <person name="Culley D."/>
            <person name="Magnuson J.K."/>
            <person name="James T.Y."/>
            <person name="O'Malley M.A."/>
            <person name="Stajich J.E."/>
            <person name="Spatafora J.W."/>
            <person name="Visel A."/>
            <person name="Grigoriev I.V."/>
        </authorList>
    </citation>
    <scope>NUCLEOTIDE SEQUENCE [LARGE SCALE GENOMIC DNA]</scope>
    <source>
        <strain evidence="2 3">PL171</strain>
    </source>
</reference>
<feature type="compositionally biased region" description="Polar residues" evidence="1">
    <location>
        <begin position="39"/>
        <end position="52"/>
    </location>
</feature>
<keyword evidence="3" id="KW-1185">Reference proteome</keyword>